<dbReference type="AlphaFoldDB" id="A0A9W9M6L3"/>
<dbReference type="EMBL" id="JAPQKR010000016">
    <property type="protein sequence ID" value="KAJ5190778.1"/>
    <property type="molecule type" value="Genomic_DNA"/>
</dbReference>
<dbReference type="Proteomes" id="UP001150904">
    <property type="component" value="Unassembled WGS sequence"/>
</dbReference>
<name>A0A9W9M6L3_9EURO</name>
<evidence type="ECO:0000313" key="1">
    <source>
        <dbReference type="EMBL" id="KAJ5190778.1"/>
    </source>
</evidence>
<accession>A0A9W9M6L3</accession>
<keyword evidence="2" id="KW-1185">Reference proteome</keyword>
<protein>
    <submittedName>
        <fullName evidence="1">Uncharacterized protein</fullName>
    </submittedName>
</protein>
<sequence length="92" mass="10571">MRHKTGILPDQIVSESPDLDRKCQCSGNSLPMIDEDDNNEDSWDCQTPKSRVPWVRRGTTRPRPKVLTSARLRFHVFTLGSIRDKAQFQAEC</sequence>
<reference evidence="1" key="2">
    <citation type="journal article" date="2023" name="IMA Fungus">
        <title>Comparative genomic study of the Penicillium genus elucidates a diverse pangenome and 15 lateral gene transfer events.</title>
        <authorList>
            <person name="Petersen C."/>
            <person name="Sorensen T."/>
            <person name="Nielsen M.R."/>
            <person name="Sondergaard T.E."/>
            <person name="Sorensen J.L."/>
            <person name="Fitzpatrick D.A."/>
            <person name="Frisvad J.C."/>
            <person name="Nielsen K.L."/>
        </authorList>
    </citation>
    <scope>NUCLEOTIDE SEQUENCE</scope>
    <source>
        <strain evidence="1">IBT 15544</strain>
    </source>
</reference>
<reference evidence="1" key="1">
    <citation type="submission" date="2022-12" db="EMBL/GenBank/DDBJ databases">
        <authorList>
            <person name="Petersen C."/>
        </authorList>
    </citation>
    <scope>NUCLEOTIDE SEQUENCE</scope>
    <source>
        <strain evidence="1">IBT 15544</strain>
    </source>
</reference>
<organism evidence="1 2">
    <name type="scientific">Penicillium cinerascens</name>
    <dbReference type="NCBI Taxonomy" id="70096"/>
    <lineage>
        <taxon>Eukaryota</taxon>
        <taxon>Fungi</taxon>
        <taxon>Dikarya</taxon>
        <taxon>Ascomycota</taxon>
        <taxon>Pezizomycotina</taxon>
        <taxon>Eurotiomycetes</taxon>
        <taxon>Eurotiomycetidae</taxon>
        <taxon>Eurotiales</taxon>
        <taxon>Aspergillaceae</taxon>
        <taxon>Penicillium</taxon>
    </lineage>
</organism>
<gene>
    <name evidence="1" type="ORF">N7498_009763</name>
</gene>
<evidence type="ECO:0000313" key="2">
    <source>
        <dbReference type="Proteomes" id="UP001150904"/>
    </source>
</evidence>
<dbReference type="GeneID" id="83184120"/>
<dbReference type="RefSeq" id="XP_058303718.1">
    <property type="nucleotide sequence ID" value="XM_058456819.1"/>
</dbReference>
<comment type="caution">
    <text evidence="1">The sequence shown here is derived from an EMBL/GenBank/DDBJ whole genome shotgun (WGS) entry which is preliminary data.</text>
</comment>
<proteinExistence type="predicted"/>